<evidence type="ECO:0000256" key="3">
    <source>
        <dbReference type="ARBA" id="ARBA00022553"/>
    </source>
</evidence>
<dbReference type="InterPro" id="IPR003594">
    <property type="entry name" value="HATPase_dom"/>
</dbReference>
<name>A0A3N6NWP4_9CYAN</name>
<protein>
    <recommendedName>
        <fullName evidence="2">histidine kinase</fullName>
        <ecNumber evidence="2">2.7.13.3</ecNumber>
    </recommendedName>
</protein>
<keyword evidence="10" id="KW-1185">Reference proteome</keyword>
<dbReference type="PANTHER" id="PTHR41523:SF8">
    <property type="entry name" value="ETHYLENE RESPONSE SENSOR PROTEIN"/>
    <property type="match status" value="1"/>
</dbReference>
<dbReference type="RefSeq" id="WP_124143830.1">
    <property type="nucleotide sequence ID" value="NZ_CAWOKI010000372.1"/>
</dbReference>
<dbReference type="Proteomes" id="UP000269154">
    <property type="component" value="Unassembled WGS sequence"/>
</dbReference>
<keyword evidence="5" id="KW-0547">Nucleotide-binding</keyword>
<evidence type="ECO:0000256" key="4">
    <source>
        <dbReference type="ARBA" id="ARBA00022679"/>
    </source>
</evidence>
<reference evidence="9 10" key="1">
    <citation type="journal article" date="2018" name="ACS Chem. Biol.">
        <title>Ketoreductase domain dysfunction expands chemodiversity: malyngamide biosynthesis in the cyanobacterium Okeania hirsuta.</title>
        <authorList>
            <person name="Moss N.A."/>
            <person name="Leao T."/>
            <person name="Rankin M."/>
            <person name="McCullough T.M."/>
            <person name="Qu P."/>
            <person name="Korobeynikov A."/>
            <person name="Smith J.L."/>
            <person name="Gerwick L."/>
            <person name="Gerwick W.H."/>
        </authorList>
    </citation>
    <scope>NUCLEOTIDE SEQUENCE [LARGE SCALE GENOMIC DNA]</scope>
    <source>
        <strain evidence="9 10">PAB10Feb10-1</strain>
    </source>
</reference>
<dbReference type="EMBL" id="RCBY01000003">
    <property type="protein sequence ID" value="RQH57419.1"/>
    <property type="molecule type" value="Genomic_DNA"/>
</dbReference>
<dbReference type="SMART" id="SM00387">
    <property type="entry name" value="HATPase_c"/>
    <property type="match status" value="1"/>
</dbReference>
<gene>
    <name evidence="9" type="ORF">D5R40_00885</name>
</gene>
<dbReference type="PANTHER" id="PTHR41523">
    <property type="entry name" value="TWO-COMPONENT SYSTEM SENSOR PROTEIN"/>
    <property type="match status" value="1"/>
</dbReference>
<evidence type="ECO:0000256" key="6">
    <source>
        <dbReference type="ARBA" id="ARBA00022777"/>
    </source>
</evidence>
<comment type="catalytic activity">
    <reaction evidence="1">
        <text>ATP + protein L-histidine = ADP + protein N-phospho-L-histidine.</text>
        <dbReference type="EC" id="2.7.13.3"/>
    </reaction>
</comment>
<dbReference type="OrthoDB" id="9758522at2"/>
<dbReference type="InterPro" id="IPR036890">
    <property type="entry name" value="HATPase_C_sf"/>
</dbReference>
<proteinExistence type="predicted"/>
<dbReference type="SUPFAM" id="SSF55874">
    <property type="entry name" value="ATPase domain of HSP90 chaperone/DNA topoisomerase II/histidine kinase"/>
    <property type="match status" value="1"/>
</dbReference>
<evidence type="ECO:0000313" key="10">
    <source>
        <dbReference type="Proteomes" id="UP000269154"/>
    </source>
</evidence>
<keyword evidence="4" id="KW-0808">Transferase</keyword>
<feature type="domain" description="Histidine kinase/HSP90-like ATPase" evidence="8">
    <location>
        <begin position="129"/>
        <end position="227"/>
    </location>
</feature>
<dbReference type="AlphaFoldDB" id="A0A3N6NWP4"/>
<keyword evidence="6 9" id="KW-0418">Kinase</keyword>
<comment type="caution">
    <text evidence="9">The sequence shown here is derived from an EMBL/GenBank/DDBJ whole genome shotgun (WGS) entry which is preliminary data.</text>
</comment>
<evidence type="ECO:0000256" key="7">
    <source>
        <dbReference type="ARBA" id="ARBA00022840"/>
    </source>
</evidence>
<evidence type="ECO:0000256" key="1">
    <source>
        <dbReference type="ARBA" id="ARBA00000085"/>
    </source>
</evidence>
<evidence type="ECO:0000256" key="2">
    <source>
        <dbReference type="ARBA" id="ARBA00012438"/>
    </source>
</evidence>
<dbReference type="EC" id="2.7.13.3" evidence="2"/>
<keyword evidence="7" id="KW-0067">ATP-binding</keyword>
<keyword evidence="3" id="KW-0597">Phosphoprotein</keyword>
<accession>A0A3N6NWP4</accession>
<dbReference type="Gene3D" id="3.30.565.10">
    <property type="entry name" value="Histidine kinase-like ATPase, C-terminal domain"/>
    <property type="match status" value="1"/>
</dbReference>
<dbReference type="GO" id="GO:0004673">
    <property type="term" value="F:protein histidine kinase activity"/>
    <property type="evidence" value="ECO:0007669"/>
    <property type="project" value="UniProtKB-EC"/>
</dbReference>
<dbReference type="GO" id="GO:0005524">
    <property type="term" value="F:ATP binding"/>
    <property type="evidence" value="ECO:0007669"/>
    <property type="project" value="UniProtKB-KW"/>
</dbReference>
<organism evidence="9 10">
    <name type="scientific">Okeania hirsuta</name>
    <dbReference type="NCBI Taxonomy" id="1458930"/>
    <lineage>
        <taxon>Bacteria</taxon>
        <taxon>Bacillati</taxon>
        <taxon>Cyanobacteriota</taxon>
        <taxon>Cyanophyceae</taxon>
        <taxon>Oscillatoriophycideae</taxon>
        <taxon>Oscillatoriales</taxon>
        <taxon>Microcoleaceae</taxon>
        <taxon>Okeania</taxon>
    </lineage>
</organism>
<dbReference type="Pfam" id="PF02518">
    <property type="entry name" value="HATPase_c"/>
    <property type="match status" value="1"/>
</dbReference>
<evidence type="ECO:0000259" key="8">
    <source>
        <dbReference type="SMART" id="SM00387"/>
    </source>
</evidence>
<evidence type="ECO:0000313" key="9">
    <source>
        <dbReference type="EMBL" id="RQH57419.1"/>
    </source>
</evidence>
<evidence type="ECO:0000256" key="5">
    <source>
        <dbReference type="ARBA" id="ARBA00022741"/>
    </source>
</evidence>
<sequence>MFLISSDRLQVSNTHQWRATKTEAKIEVQQNFLIDYLPWIMEKLNKFEVVHIPLVSNLPLEASREKRILSAQSIQSLLCIPMVSGDELIGLVGSEYIHALIDNLFCSYGDRESQIKPIIHVEAIALNLETAIPCGLLINELVTNSLKHAFPNNKSGEICIELYQDQQEKVYFTIKDNGIGIPPGFDWQNSSSLGLKLVQIISKQLKAEINFDSCKGTVVNLRFYPLNYKSRF</sequence>